<name>A0ABX7SUR6_9FLAO</name>
<dbReference type="Pfam" id="PF22243">
    <property type="entry name" value="DUF5018-rel"/>
    <property type="match status" value="1"/>
</dbReference>
<dbReference type="Proteomes" id="UP000663935">
    <property type="component" value="Chromosome"/>
</dbReference>
<dbReference type="EMBL" id="CP071795">
    <property type="protein sequence ID" value="QTD37296.1"/>
    <property type="molecule type" value="Genomic_DNA"/>
</dbReference>
<protein>
    <recommendedName>
        <fullName evidence="1">DUF5018 domain-containing protein</fullName>
    </recommendedName>
</protein>
<organism evidence="2 3">
    <name type="scientific">Polaribacter batillariae</name>
    <dbReference type="NCBI Taxonomy" id="2808900"/>
    <lineage>
        <taxon>Bacteria</taxon>
        <taxon>Pseudomonadati</taxon>
        <taxon>Bacteroidota</taxon>
        <taxon>Flavobacteriia</taxon>
        <taxon>Flavobacteriales</taxon>
        <taxon>Flavobacteriaceae</taxon>
    </lineage>
</organism>
<reference evidence="2 3" key="1">
    <citation type="submission" date="2021-03" db="EMBL/GenBank/DDBJ databases">
        <title>Complete genome of Polaribacter_sp.G4M1.</title>
        <authorList>
            <person name="Jeong S.W."/>
            <person name="Bae J.W."/>
        </authorList>
    </citation>
    <scope>NUCLEOTIDE SEQUENCE [LARGE SCALE GENOMIC DNA]</scope>
    <source>
        <strain evidence="2 3">G4M1</strain>
    </source>
</reference>
<dbReference type="Gene3D" id="2.60.40.4120">
    <property type="match status" value="1"/>
</dbReference>
<dbReference type="RefSeq" id="WP_207971467.1">
    <property type="nucleotide sequence ID" value="NZ_CP071795.1"/>
</dbReference>
<dbReference type="InterPro" id="IPR054460">
    <property type="entry name" value="DUF5018-rel"/>
</dbReference>
<evidence type="ECO:0000313" key="3">
    <source>
        <dbReference type="Proteomes" id="UP000663935"/>
    </source>
</evidence>
<evidence type="ECO:0000313" key="2">
    <source>
        <dbReference type="EMBL" id="QTD37296.1"/>
    </source>
</evidence>
<keyword evidence="3" id="KW-1185">Reference proteome</keyword>
<gene>
    <name evidence="2" type="ORF">JL193_14480</name>
</gene>
<feature type="domain" description="DUF5018" evidence="1">
    <location>
        <begin position="75"/>
        <end position="125"/>
    </location>
</feature>
<evidence type="ECO:0000259" key="1">
    <source>
        <dbReference type="Pfam" id="PF22243"/>
    </source>
</evidence>
<proteinExistence type="predicted"/>
<dbReference type="PROSITE" id="PS51257">
    <property type="entry name" value="PROKAR_LIPOPROTEIN"/>
    <property type="match status" value="1"/>
</dbReference>
<sequence length="259" mass="28136">MRKISKISLFAIFFAVSCMQPEKIDVDVVPNLANITEVMVGSMSETGAFSPITVSLNEIDTEKHTIKMYLETFASIENVWASVRLETGCSIEPLNGSPEFGGVGNFLSSSYRVTAPSGATADWTISIEQDPNMPDISCLTDFWSGTGVNGADTIFPSYSPSTVTAVQTDCTHVTLTFEFWGSSTPEVVFELELGEPDSSDFTGSITLLNDVSFESFGYNCKYTAGPAGTYDLNTFTLNVDPVFEGYGGRTSYPFKFSKN</sequence>
<accession>A0ABX7SUR6</accession>